<dbReference type="Gene3D" id="3.40.50.150">
    <property type="entry name" value="Vaccinia Virus protein VP39"/>
    <property type="match status" value="1"/>
</dbReference>
<dbReference type="InterPro" id="IPR050953">
    <property type="entry name" value="N4_N6_ade-DNA_methylase"/>
</dbReference>
<dbReference type="InterPro" id="IPR025931">
    <property type="entry name" value="TaqI_C"/>
</dbReference>
<keyword evidence="4" id="KW-0808">Transferase</keyword>
<dbReference type="Pfam" id="PF07669">
    <property type="entry name" value="Eco57I"/>
    <property type="match status" value="1"/>
</dbReference>
<evidence type="ECO:0000256" key="5">
    <source>
        <dbReference type="ARBA" id="ARBA00022691"/>
    </source>
</evidence>
<dbReference type="PANTHER" id="PTHR33841:SF5">
    <property type="entry name" value="DNA METHYLASE (MODIFICATION METHYLASE) (METHYLTRANSFERASE)-RELATED"/>
    <property type="match status" value="1"/>
</dbReference>
<dbReference type="AlphaFoldDB" id="A0A073IUJ5"/>
<evidence type="ECO:0000259" key="10">
    <source>
        <dbReference type="Pfam" id="PF12950"/>
    </source>
</evidence>
<evidence type="ECO:0000256" key="1">
    <source>
        <dbReference type="ARBA" id="ARBA00006594"/>
    </source>
</evidence>
<sequence>MMQNCDALVIKRESSEETFSPERFSARMSELFPKASAAEAWIRSGMHIPAVLKDTISSYRLISRHRTAEGHGKADCLQIKLAPGAELLRSEKKCLNFILSYMKKESADAALLAIVPAGGGGSISLFALSPARRGVVIPQEILEMMTVEGIKNYLMKACRISPAALGGYFSDDAILFDDTPIAKAAKEIDAALDAMLFCDIASGCGEIAVTAAKKVAAARAGLNKYLPQRQNSDEDFFLRRFIESSLFATDCSEAAVDILKARLKALCPGAKLPEERFAWGSVLVDGIFDDVKFDLIISNPPHLRGGQLSTLKPLLFGYSSSRFNSDVYCYYVEKSYSMLSGRGSSAMLVSDKWMKTKYGEGLRDFFTFHKPYVIMDLGRPKELKGAATALSAIFFFREPQSGAAKSVDASLELKAPPASLFDEEEAQDKEERGRPAARILENTAQQLVQKLMEENAPLSRSGFGRVYRGILTGLNEAFVLDAEKAREISEREPASAELIVPFYSGRDVKRYYLPQEKRYLIFMPKGFTDGMSGFSDGYVWLAKNHPLLATHLARYEAKAAARRDRGDYWWELRPCGYYDVFRNKKIILPIICRNISAAADRRGVYANDKCCVIEGGDPFLIALLNSSLLDFVFRMISPALLNDYCELRPSILEKLPIATPKSAKAKEAASRIAEMGEKLSALYEENPPAKYGSPPEEIRNAEREANRLVYSLYGLTPKEIAVVENN</sequence>
<keyword evidence="3" id="KW-0489">Methyltransferase</keyword>
<dbReference type="EC" id="2.1.1.72" evidence="2"/>
<evidence type="ECO:0000313" key="12">
    <source>
        <dbReference type="Proteomes" id="UP000027665"/>
    </source>
</evidence>
<evidence type="ECO:0000256" key="6">
    <source>
        <dbReference type="ARBA" id="ARBA00022747"/>
    </source>
</evidence>
<evidence type="ECO:0000256" key="7">
    <source>
        <dbReference type="ARBA" id="ARBA00023125"/>
    </source>
</evidence>
<dbReference type="Pfam" id="PF12950">
    <property type="entry name" value="TaqI_C"/>
    <property type="match status" value="1"/>
</dbReference>
<dbReference type="SUPFAM" id="SSF53335">
    <property type="entry name" value="S-adenosyl-L-methionine-dependent methyltransferases"/>
    <property type="match status" value="1"/>
</dbReference>
<dbReference type="InterPro" id="IPR029063">
    <property type="entry name" value="SAM-dependent_MTases_sf"/>
</dbReference>
<dbReference type="OrthoDB" id="32195at2"/>
<comment type="similarity">
    <text evidence="1">Belongs to the N(4)/N(6)-methyltransferase family.</text>
</comment>
<dbReference type="PATRIC" id="fig|2754.20.peg.245"/>
<feature type="domain" description="TaqI-like C-terminal specificity" evidence="10">
    <location>
        <begin position="501"/>
        <end position="657"/>
    </location>
</feature>
<protein>
    <recommendedName>
        <fullName evidence="2">site-specific DNA-methyltransferase (adenine-specific)</fullName>
        <ecNumber evidence="2">2.1.1.72</ecNumber>
    </recommendedName>
</protein>
<reference evidence="11 12" key="1">
    <citation type="submission" date="2014-04" db="EMBL/GenBank/DDBJ databases">
        <title>Draft Genome Sequence of Synergistes jonesii.</title>
        <authorList>
            <person name="Coil D.A."/>
            <person name="Eisen J.A."/>
            <person name="Holland-Moritz H.E."/>
        </authorList>
    </citation>
    <scope>NUCLEOTIDE SEQUENCE [LARGE SCALE GENOMIC DNA]</scope>
    <source>
        <strain evidence="11 12">78-1</strain>
    </source>
</reference>
<dbReference type="GO" id="GO:0032259">
    <property type="term" value="P:methylation"/>
    <property type="evidence" value="ECO:0007669"/>
    <property type="project" value="UniProtKB-KW"/>
</dbReference>
<evidence type="ECO:0000256" key="4">
    <source>
        <dbReference type="ARBA" id="ARBA00022679"/>
    </source>
</evidence>
<evidence type="ECO:0000259" key="9">
    <source>
        <dbReference type="Pfam" id="PF07669"/>
    </source>
</evidence>
<keyword evidence="7" id="KW-0238">DNA-binding</keyword>
<dbReference type="STRING" id="2754.EH55_01430"/>
<proteinExistence type="inferred from homology"/>
<gene>
    <name evidence="11" type="ORF">EH55_01430</name>
</gene>
<comment type="catalytic activity">
    <reaction evidence="8">
        <text>a 2'-deoxyadenosine in DNA + S-adenosyl-L-methionine = an N(6)-methyl-2'-deoxyadenosine in DNA + S-adenosyl-L-homocysteine + H(+)</text>
        <dbReference type="Rhea" id="RHEA:15197"/>
        <dbReference type="Rhea" id="RHEA-COMP:12418"/>
        <dbReference type="Rhea" id="RHEA-COMP:12419"/>
        <dbReference type="ChEBI" id="CHEBI:15378"/>
        <dbReference type="ChEBI" id="CHEBI:57856"/>
        <dbReference type="ChEBI" id="CHEBI:59789"/>
        <dbReference type="ChEBI" id="CHEBI:90615"/>
        <dbReference type="ChEBI" id="CHEBI:90616"/>
        <dbReference type="EC" id="2.1.1.72"/>
    </reaction>
</comment>
<organism evidence="11 12">
    <name type="scientific">Synergistes jonesii</name>
    <dbReference type="NCBI Taxonomy" id="2754"/>
    <lineage>
        <taxon>Bacteria</taxon>
        <taxon>Thermotogati</taxon>
        <taxon>Synergistota</taxon>
        <taxon>Synergistia</taxon>
        <taxon>Synergistales</taxon>
        <taxon>Synergistaceae</taxon>
        <taxon>Synergistes</taxon>
    </lineage>
</organism>
<dbReference type="InterPro" id="IPR011639">
    <property type="entry name" value="MethylTrfase_TaqI-like_dom"/>
</dbReference>
<dbReference type="GO" id="GO:0009307">
    <property type="term" value="P:DNA restriction-modification system"/>
    <property type="evidence" value="ECO:0007669"/>
    <property type="project" value="UniProtKB-KW"/>
</dbReference>
<dbReference type="GO" id="GO:0003677">
    <property type="term" value="F:DNA binding"/>
    <property type="evidence" value="ECO:0007669"/>
    <property type="project" value="UniProtKB-KW"/>
</dbReference>
<dbReference type="RefSeq" id="WP_037973926.1">
    <property type="nucleotide sequence ID" value="NZ_JMKI01000002.1"/>
</dbReference>
<dbReference type="GeneID" id="90982350"/>
<dbReference type="GO" id="GO:0009007">
    <property type="term" value="F:site-specific DNA-methyltransferase (adenine-specific) activity"/>
    <property type="evidence" value="ECO:0007669"/>
    <property type="project" value="UniProtKB-EC"/>
</dbReference>
<keyword evidence="12" id="KW-1185">Reference proteome</keyword>
<keyword evidence="5" id="KW-0949">S-adenosyl-L-methionine</keyword>
<dbReference type="PANTHER" id="PTHR33841">
    <property type="entry name" value="DNA METHYLTRANSFERASE YEEA-RELATED"/>
    <property type="match status" value="1"/>
</dbReference>
<evidence type="ECO:0000256" key="3">
    <source>
        <dbReference type="ARBA" id="ARBA00022603"/>
    </source>
</evidence>
<feature type="domain" description="Type II methyltransferase M.TaqI-like" evidence="9">
    <location>
        <begin position="287"/>
        <end position="374"/>
    </location>
</feature>
<dbReference type="EMBL" id="JMKI01000002">
    <property type="protein sequence ID" value="KEJ93464.1"/>
    <property type="molecule type" value="Genomic_DNA"/>
</dbReference>
<keyword evidence="6" id="KW-0680">Restriction system</keyword>
<evidence type="ECO:0000256" key="2">
    <source>
        <dbReference type="ARBA" id="ARBA00011900"/>
    </source>
</evidence>
<name>A0A073IUJ5_9BACT</name>
<evidence type="ECO:0000313" key="11">
    <source>
        <dbReference type="EMBL" id="KEJ93464.1"/>
    </source>
</evidence>
<accession>A0A073IUJ5</accession>
<dbReference type="eggNOG" id="COG0827">
    <property type="taxonomic scope" value="Bacteria"/>
</dbReference>
<comment type="caution">
    <text evidence="11">The sequence shown here is derived from an EMBL/GenBank/DDBJ whole genome shotgun (WGS) entry which is preliminary data.</text>
</comment>
<dbReference type="Proteomes" id="UP000027665">
    <property type="component" value="Unassembled WGS sequence"/>
</dbReference>
<evidence type="ECO:0000256" key="8">
    <source>
        <dbReference type="ARBA" id="ARBA00047942"/>
    </source>
</evidence>